<keyword evidence="3" id="KW-0443">Lipid metabolism</keyword>
<reference evidence="5 6" key="1">
    <citation type="submission" date="2023-12" db="EMBL/GenBank/DDBJ databases">
        <title>the genome sequence of Hyalangium sp. s54d21.</title>
        <authorList>
            <person name="Zhang X."/>
        </authorList>
    </citation>
    <scope>NUCLEOTIDE SEQUENCE [LARGE SCALE GENOMIC DNA]</scope>
    <source>
        <strain evidence="6">s54d21</strain>
    </source>
</reference>
<protein>
    <submittedName>
        <fullName evidence="5">Phospholipase D-like domain-containing protein</fullName>
    </submittedName>
</protein>
<dbReference type="SMART" id="SM00155">
    <property type="entry name" value="PLDc"/>
    <property type="match status" value="2"/>
</dbReference>
<dbReference type="InterPro" id="IPR025202">
    <property type="entry name" value="PLD-like_dom"/>
</dbReference>
<dbReference type="PANTHER" id="PTHR18896:SF60">
    <property type="entry name" value="PHOSPHOLIPASE D"/>
    <property type="match status" value="1"/>
</dbReference>
<gene>
    <name evidence="5" type="ORF">SYV04_15275</name>
</gene>
<feature type="domain" description="PLD phosphodiesterase" evidence="4">
    <location>
        <begin position="353"/>
        <end position="380"/>
    </location>
</feature>
<dbReference type="PANTHER" id="PTHR18896">
    <property type="entry name" value="PHOSPHOLIPASE D"/>
    <property type="match status" value="1"/>
</dbReference>
<dbReference type="PROSITE" id="PS50035">
    <property type="entry name" value="PLD"/>
    <property type="match status" value="2"/>
</dbReference>
<organism evidence="5 6">
    <name type="scientific">Hyalangium rubrum</name>
    <dbReference type="NCBI Taxonomy" id="3103134"/>
    <lineage>
        <taxon>Bacteria</taxon>
        <taxon>Pseudomonadati</taxon>
        <taxon>Myxococcota</taxon>
        <taxon>Myxococcia</taxon>
        <taxon>Myxococcales</taxon>
        <taxon>Cystobacterineae</taxon>
        <taxon>Archangiaceae</taxon>
        <taxon>Hyalangium</taxon>
    </lineage>
</organism>
<proteinExistence type="predicted"/>
<dbReference type="CDD" id="cd09143">
    <property type="entry name" value="PLDc_vPLD1_2_like_bac_2"/>
    <property type="match status" value="1"/>
</dbReference>
<feature type="domain" description="PLD phosphodiesterase" evidence="4">
    <location>
        <begin position="128"/>
        <end position="155"/>
    </location>
</feature>
<evidence type="ECO:0000256" key="3">
    <source>
        <dbReference type="ARBA" id="ARBA00023098"/>
    </source>
</evidence>
<dbReference type="EMBL" id="JAXIVS010000004">
    <property type="protein sequence ID" value="MDY7227775.1"/>
    <property type="molecule type" value="Genomic_DNA"/>
</dbReference>
<dbReference type="Pfam" id="PF13091">
    <property type="entry name" value="PLDc_2"/>
    <property type="match status" value="1"/>
</dbReference>
<keyword evidence="1" id="KW-0677">Repeat</keyword>
<comment type="caution">
    <text evidence="5">The sequence shown here is derived from an EMBL/GenBank/DDBJ whole genome shotgun (WGS) entry which is preliminary data.</text>
</comment>
<sequence length="528" mass="59657">MRHILVPGHTCWLKDEATDAGLIIDARDYYRAFYQAALRAKSYIAITGWQFDSNVALLRGPDAEQARGEVRMLPLLRELCQRNPELHIYILAWDFSLLFALEREWMQELLFNWHSERISFRFDASAPLYGAHHQKLVLIDGQVAFTGGMDICDCRWDDRDHPARSTLRCDSGRDPHGPYHDVQAVLTGPVVQRLAELYEARWFNSGGGLLRLSTPVSRDDVEVTATLPLPSGPVALSRTFGKTLVPFQEPVQEVRALYVEAIDAAEHLIYLENQYFSSRAIFDALVRRMRAPGRSPLNIIFVLPRMPEALREQIAVGVAQVRMLRTLQLIARETGHHLGVYCTASPGEDGEDVFTYIHSKVMVVDDQLLTLGSANTTNRSLGLDSELNLVWQCSEGEGGREMCHAIRRLRVSLLAEHAGLARLSEVRELVRADRLVPFLDEVASGRQHRLRLHPLETVFDQNPLFKPLEPEEFIIDPEDSVLDESLFESLKQQQGLVASSVRLLSRWILGRPERCHPASLPAEAPPAE</sequence>
<evidence type="ECO:0000259" key="4">
    <source>
        <dbReference type="PROSITE" id="PS50035"/>
    </source>
</evidence>
<dbReference type="InterPro" id="IPR015679">
    <property type="entry name" value="PLipase_D_fam"/>
</dbReference>
<dbReference type="Proteomes" id="UP001291309">
    <property type="component" value="Unassembled WGS sequence"/>
</dbReference>
<evidence type="ECO:0000313" key="5">
    <source>
        <dbReference type="EMBL" id="MDY7227775.1"/>
    </source>
</evidence>
<accession>A0ABU5H312</accession>
<keyword evidence="6" id="KW-1185">Reference proteome</keyword>
<dbReference type="SUPFAM" id="SSF56024">
    <property type="entry name" value="Phospholipase D/nuclease"/>
    <property type="match status" value="2"/>
</dbReference>
<keyword evidence="2" id="KW-0378">Hydrolase</keyword>
<dbReference type="InterPro" id="IPR001736">
    <property type="entry name" value="PLipase_D/transphosphatidylase"/>
</dbReference>
<dbReference type="RefSeq" id="WP_321546487.1">
    <property type="nucleotide sequence ID" value="NZ_JAXIVS010000004.1"/>
</dbReference>
<evidence type="ECO:0000256" key="2">
    <source>
        <dbReference type="ARBA" id="ARBA00022801"/>
    </source>
</evidence>
<dbReference type="Pfam" id="PF00614">
    <property type="entry name" value="PLDc"/>
    <property type="match status" value="1"/>
</dbReference>
<evidence type="ECO:0000256" key="1">
    <source>
        <dbReference type="ARBA" id="ARBA00022737"/>
    </source>
</evidence>
<dbReference type="Gene3D" id="3.30.870.10">
    <property type="entry name" value="Endonuclease Chain A"/>
    <property type="match status" value="2"/>
</dbReference>
<dbReference type="CDD" id="cd09140">
    <property type="entry name" value="PLDc_vPLD1_2_like_bac_1"/>
    <property type="match status" value="1"/>
</dbReference>
<name>A0ABU5H312_9BACT</name>
<evidence type="ECO:0000313" key="6">
    <source>
        <dbReference type="Proteomes" id="UP001291309"/>
    </source>
</evidence>